<evidence type="ECO:0000256" key="6">
    <source>
        <dbReference type="ARBA" id="ARBA00023242"/>
    </source>
</evidence>
<reference evidence="10 11" key="1">
    <citation type="submission" date="2020-01" db="EMBL/GenBank/DDBJ databases">
        <authorList>
            <person name="Gupta K D."/>
        </authorList>
    </citation>
    <scope>NUCLEOTIDE SEQUENCE [LARGE SCALE GENOMIC DNA]</scope>
</reference>
<evidence type="ECO:0000259" key="9">
    <source>
        <dbReference type="PROSITE" id="PS50157"/>
    </source>
</evidence>
<sequence>MSDAQSYAQPFDSYNNDFVKQSFDFLSFHSPSDVLAPHPDLFESDIDSNLAAFPDQLQLLTVDSNDAYSFFRTEKPQWPGPPSTITVSSESYDSRSSYSDSFYNEQVATYAPTPISASVFEFDLDMDFQQRVRVGSEYSAVQPSMNLIDDTQDPTSFGPLPPTPPRSPGLNTKVFEKPYGARSSFSDYCPPSRRSSTTSSDYYSHLGYSPSHSHVSPLHISTQLPTVASVAPQSVEEIKGDPRKKYKCTACPRAFARAYNLKTHMATHDPNRLKPHVCPQKSCGRSFSRKHDLGRHLISIHRDEPIGAALLPAAKKAIGVESAARGWCDHKRFNIHRLPSIVHLLAALRLTLQ</sequence>
<evidence type="ECO:0000256" key="1">
    <source>
        <dbReference type="ARBA" id="ARBA00004123"/>
    </source>
</evidence>
<dbReference type="PROSITE" id="PS50157">
    <property type="entry name" value="ZINC_FINGER_C2H2_2"/>
    <property type="match status" value="2"/>
</dbReference>
<keyword evidence="4 7" id="KW-0863">Zinc-finger</keyword>
<dbReference type="SMART" id="SM00355">
    <property type="entry name" value="ZnF_C2H2"/>
    <property type="match status" value="2"/>
</dbReference>
<dbReference type="AlphaFoldDB" id="A0A8S0W682"/>
<protein>
    <recommendedName>
        <fullName evidence="9">C2H2-type domain-containing protein</fullName>
    </recommendedName>
</protein>
<dbReference type="FunFam" id="3.30.160.60:FF:000110">
    <property type="entry name" value="Zinc finger protein-like"/>
    <property type="match status" value="1"/>
</dbReference>
<feature type="region of interest" description="Disordered" evidence="8">
    <location>
        <begin position="151"/>
        <end position="174"/>
    </location>
</feature>
<keyword evidence="5" id="KW-0862">Zinc</keyword>
<dbReference type="Gene3D" id="3.30.160.60">
    <property type="entry name" value="Classic Zinc Finger"/>
    <property type="match status" value="2"/>
</dbReference>
<keyword evidence="3" id="KW-0677">Repeat</keyword>
<evidence type="ECO:0000256" key="3">
    <source>
        <dbReference type="ARBA" id="ARBA00022737"/>
    </source>
</evidence>
<evidence type="ECO:0000256" key="2">
    <source>
        <dbReference type="ARBA" id="ARBA00022723"/>
    </source>
</evidence>
<organism evidence="10 11">
    <name type="scientific">Cyclocybe aegerita</name>
    <name type="common">Black poplar mushroom</name>
    <name type="synonym">Agrocybe aegerita</name>
    <dbReference type="NCBI Taxonomy" id="1973307"/>
    <lineage>
        <taxon>Eukaryota</taxon>
        <taxon>Fungi</taxon>
        <taxon>Dikarya</taxon>
        <taxon>Basidiomycota</taxon>
        <taxon>Agaricomycotina</taxon>
        <taxon>Agaricomycetes</taxon>
        <taxon>Agaricomycetidae</taxon>
        <taxon>Agaricales</taxon>
        <taxon>Agaricineae</taxon>
        <taxon>Bolbitiaceae</taxon>
        <taxon>Cyclocybe</taxon>
    </lineage>
</organism>
<dbReference type="GO" id="GO:0000978">
    <property type="term" value="F:RNA polymerase II cis-regulatory region sequence-specific DNA binding"/>
    <property type="evidence" value="ECO:0007669"/>
    <property type="project" value="TreeGrafter"/>
</dbReference>
<evidence type="ECO:0000256" key="5">
    <source>
        <dbReference type="ARBA" id="ARBA00022833"/>
    </source>
</evidence>
<evidence type="ECO:0000313" key="10">
    <source>
        <dbReference type="EMBL" id="CAA7258759.1"/>
    </source>
</evidence>
<evidence type="ECO:0000256" key="8">
    <source>
        <dbReference type="SAM" id="MobiDB-lite"/>
    </source>
</evidence>
<dbReference type="GO" id="GO:0008270">
    <property type="term" value="F:zinc ion binding"/>
    <property type="evidence" value="ECO:0007669"/>
    <property type="project" value="UniProtKB-KW"/>
</dbReference>
<comment type="subcellular location">
    <subcellularLocation>
        <location evidence="1">Nucleus</location>
    </subcellularLocation>
</comment>
<name>A0A8S0W682_CYCAE</name>
<dbReference type="PANTHER" id="PTHR24388">
    <property type="entry name" value="ZINC FINGER PROTEIN"/>
    <property type="match status" value="1"/>
</dbReference>
<dbReference type="InterPro" id="IPR050527">
    <property type="entry name" value="Snail/Krueppel_Znf"/>
</dbReference>
<dbReference type="EMBL" id="CACVBS010000002">
    <property type="protein sequence ID" value="CAA7258759.1"/>
    <property type="molecule type" value="Genomic_DNA"/>
</dbReference>
<dbReference type="InterPro" id="IPR036236">
    <property type="entry name" value="Znf_C2H2_sf"/>
</dbReference>
<dbReference type="PROSITE" id="PS00028">
    <property type="entry name" value="ZINC_FINGER_C2H2_1"/>
    <property type="match status" value="2"/>
</dbReference>
<dbReference type="GO" id="GO:0000981">
    <property type="term" value="F:DNA-binding transcription factor activity, RNA polymerase II-specific"/>
    <property type="evidence" value="ECO:0007669"/>
    <property type="project" value="TreeGrafter"/>
</dbReference>
<keyword evidence="6" id="KW-0539">Nucleus</keyword>
<comment type="caution">
    <text evidence="10">The sequence shown here is derived from an EMBL/GenBank/DDBJ whole genome shotgun (WGS) entry which is preliminary data.</text>
</comment>
<accession>A0A8S0W682</accession>
<dbReference type="InterPro" id="IPR013087">
    <property type="entry name" value="Znf_C2H2_type"/>
</dbReference>
<evidence type="ECO:0000256" key="7">
    <source>
        <dbReference type="PROSITE-ProRule" id="PRU00042"/>
    </source>
</evidence>
<dbReference type="Proteomes" id="UP000467700">
    <property type="component" value="Unassembled WGS sequence"/>
</dbReference>
<feature type="domain" description="C2H2-type" evidence="9">
    <location>
        <begin position="276"/>
        <end position="306"/>
    </location>
</feature>
<dbReference type="GO" id="GO:0005634">
    <property type="term" value="C:nucleus"/>
    <property type="evidence" value="ECO:0007669"/>
    <property type="project" value="UniProtKB-SubCell"/>
</dbReference>
<keyword evidence="2" id="KW-0479">Metal-binding</keyword>
<feature type="domain" description="C2H2-type" evidence="9">
    <location>
        <begin position="246"/>
        <end position="273"/>
    </location>
</feature>
<dbReference type="SUPFAM" id="SSF57667">
    <property type="entry name" value="beta-beta-alpha zinc fingers"/>
    <property type="match status" value="1"/>
</dbReference>
<dbReference type="OrthoDB" id="8117402at2759"/>
<evidence type="ECO:0000313" key="11">
    <source>
        <dbReference type="Proteomes" id="UP000467700"/>
    </source>
</evidence>
<evidence type="ECO:0000256" key="4">
    <source>
        <dbReference type="ARBA" id="ARBA00022771"/>
    </source>
</evidence>
<keyword evidence="11" id="KW-1185">Reference proteome</keyword>
<proteinExistence type="predicted"/>
<gene>
    <name evidence="10" type="ORF">AAE3_LOCUS1033</name>
</gene>
<dbReference type="Pfam" id="PF00096">
    <property type="entry name" value="zf-C2H2"/>
    <property type="match status" value="2"/>
</dbReference>
<dbReference type="PANTHER" id="PTHR24388:SF54">
    <property type="entry name" value="PROTEIN ESCARGOT"/>
    <property type="match status" value="1"/>
</dbReference>